<accession>A0ABT1ED49</accession>
<sequence>MNQVTEFRGTTKDEFILVFTPKDVSGVKEFLHIKKSPAGKQEGLTITPLV</sequence>
<protein>
    <submittedName>
        <fullName evidence="1">Uncharacterized protein</fullName>
    </submittedName>
</protein>
<evidence type="ECO:0000313" key="1">
    <source>
        <dbReference type="EMBL" id="MCP1103752.1"/>
    </source>
</evidence>
<reference evidence="1 2" key="1">
    <citation type="journal article" date="2022" name="Genome Biol. Evol.">
        <title>Host diet, physiology and behaviors set the stage for Lachnospiraceae cladogenesis.</title>
        <authorList>
            <person name="Vera-Ponce De Leon A."/>
            <person name="Schneider M."/>
            <person name="Jahnes B.C."/>
            <person name="Sadowski V."/>
            <person name="Camuy-Velez L.A."/>
            <person name="Duan J."/>
            <person name="Sabree Z.L."/>
        </authorList>
    </citation>
    <scope>NUCLEOTIDE SEQUENCE [LARGE SCALE GENOMIC DNA]</scope>
    <source>
        <strain evidence="1 2">PAL113</strain>
    </source>
</reference>
<organism evidence="1 2">
    <name type="scientific">Aequitasia blattaphilus</name>
    <dbReference type="NCBI Taxonomy" id="2949332"/>
    <lineage>
        <taxon>Bacteria</taxon>
        <taxon>Bacillati</taxon>
        <taxon>Bacillota</taxon>
        <taxon>Clostridia</taxon>
        <taxon>Lachnospirales</taxon>
        <taxon>Lachnospiraceae</taxon>
        <taxon>Aequitasia</taxon>
    </lineage>
</organism>
<evidence type="ECO:0000313" key="2">
    <source>
        <dbReference type="Proteomes" id="UP001523566"/>
    </source>
</evidence>
<dbReference type="Proteomes" id="UP001523566">
    <property type="component" value="Unassembled WGS sequence"/>
</dbReference>
<dbReference type="RefSeq" id="WP_262067518.1">
    <property type="nucleotide sequence ID" value="NZ_JAMXOD010000049.1"/>
</dbReference>
<comment type="caution">
    <text evidence="1">The sequence shown here is derived from an EMBL/GenBank/DDBJ whole genome shotgun (WGS) entry which is preliminary data.</text>
</comment>
<keyword evidence="2" id="KW-1185">Reference proteome</keyword>
<dbReference type="EMBL" id="JAMZFW010000049">
    <property type="protein sequence ID" value="MCP1103752.1"/>
    <property type="molecule type" value="Genomic_DNA"/>
</dbReference>
<proteinExistence type="predicted"/>
<name>A0ABT1ED49_9FIRM</name>
<gene>
    <name evidence="1" type="ORF">NK125_15245</name>
</gene>